<reference evidence="1" key="1">
    <citation type="submission" date="2024-07" db="EMBL/GenBank/DDBJ databases">
        <authorList>
            <person name="Yu S.T."/>
        </authorList>
    </citation>
    <scope>NUCLEOTIDE SEQUENCE</scope>
    <source>
        <strain evidence="1">R28</strain>
    </source>
</reference>
<organism evidence="1">
    <name type="scientific">Streptomyces sp. R28</name>
    <dbReference type="NCBI Taxonomy" id="3238628"/>
    <lineage>
        <taxon>Bacteria</taxon>
        <taxon>Bacillati</taxon>
        <taxon>Actinomycetota</taxon>
        <taxon>Actinomycetes</taxon>
        <taxon>Kitasatosporales</taxon>
        <taxon>Streptomycetaceae</taxon>
        <taxon>Streptomyces</taxon>
    </lineage>
</organism>
<sequence length="79" mass="8953">MSMRQFDPGDALTIHPFVGGTDVEVNQWVHTISARAMIDDPRGSLLLRRRLDTGREPAADIRQWWDAAAWPIPGCTPRR</sequence>
<protein>
    <submittedName>
        <fullName evidence="1">Uncharacterized protein</fullName>
    </submittedName>
</protein>
<gene>
    <name evidence="1" type="ORF">AB5J49_43170</name>
</gene>
<name>A0AB39QB69_9ACTN</name>
<dbReference type="AlphaFoldDB" id="A0AB39QB69"/>
<accession>A0AB39QB69</accession>
<dbReference type="EMBL" id="CP163439">
    <property type="protein sequence ID" value="XDQ39621.1"/>
    <property type="molecule type" value="Genomic_DNA"/>
</dbReference>
<evidence type="ECO:0000313" key="1">
    <source>
        <dbReference type="EMBL" id="XDQ39621.1"/>
    </source>
</evidence>
<dbReference type="RefSeq" id="WP_369174342.1">
    <property type="nucleotide sequence ID" value="NZ_CP163439.1"/>
</dbReference>
<proteinExistence type="predicted"/>